<reference evidence="2 3" key="1">
    <citation type="submission" date="2021-04" db="EMBL/GenBank/DDBJ databases">
        <title>Draft genome sequence of Paenibacillus cisolokensis, LC2-13A.</title>
        <authorList>
            <person name="Uke A."/>
            <person name="Chhe C."/>
            <person name="Baramee S."/>
            <person name="Kosugi A."/>
        </authorList>
    </citation>
    <scope>NUCLEOTIDE SEQUENCE [LARGE SCALE GENOMIC DNA]</scope>
    <source>
        <strain evidence="2 3">LC2-13A</strain>
    </source>
</reference>
<name>A0ABQ4N9G9_9BACL</name>
<dbReference type="SUPFAM" id="SSF58113">
    <property type="entry name" value="Apolipoprotein A-I"/>
    <property type="match status" value="1"/>
</dbReference>
<feature type="domain" description="Cthe-2314-like HEPN" evidence="1">
    <location>
        <begin position="1"/>
        <end position="112"/>
    </location>
</feature>
<accession>A0ABQ4N9G9</accession>
<keyword evidence="3" id="KW-1185">Reference proteome</keyword>
<dbReference type="Proteomes" id="UP000680304">
    <property type="component" value="Unassembled WGS sequence"/>
</dbReference>
<comment type="caution">
    <text evidence="2">The sequence shown here is derived from an EMBL/GenBank/DDBJ whole genome shotgun (WGS) entry which is preliminary data.</text>
</comment>
<organism evidence="2 3">
    <name type="scientific">Paenibacillus cisolokensis</name>
    <dbReference type="NCBI Taxonomy" id="1658519"/>
    <lineage>
        <taxon>Bacteria</taxon>
        <taxon>Bacillati</taxon>
        <taxon>Bacillota</taxon>
        <taxon>Bacilli</taxon>
        <taxon>Bacillales</taxon>
        <taxon>Paenibacillaceae</taxon>
        <taxon>Paenibacillus</taxon>
    </lineage>
</organism>
<dbReference type="InterPro" id="IPR041394">
    <property type="entry name" value="HEPN_Cthe2314"/>
</dbReference>
<evidence type="ECO:0000313" key="2">
    <source>
        <dbReference type="EMBL" id="GIQ64836.1"/>
    </source>
</evidence>
<protein>
    <recommendedName>
        <fullName evidence="1">Cthe-2314-like HEPN domain-containing protein</fullName>
    </recommendedName>
</protein>
<evidence type="ECO:0000259" key="1">
    <source>
        <dbReference type="Pfam" id="PF18730"/>
    </source>
</evidence>
<sequence>MNDCLGLETERLKPHFSYFTVLRRMRQEGLHPKLLMPLDELKKRYRQPVDRLRERRNIEIHNMNAELQDDLVHSVRAYGEDVRLENIRQHMEDLTEGLTFAIESLRIAFQYVARSANAE</sequence>
<dbReference type="EMBL" id="BOVJ01000108">
    <property type="protein sequence ID" value="GIQ64836.1"/>
    <property type="molecule type" value="Genomic_DNA"/>
</dbReference>
<gene>
    <name evidence="2" type="ORF">PACILC2_34040</name>
</gene>
<dbReference type="Pfam" id="PF18730">
    <property type="entry name" value="HEPN_Cthe2314"/>
    <property type="match status" value="1"/>
</dbReference>
<proteinExistence type="predicted"/>
<evidence type="ECO:0000313" key="3">
    <source>
        <dbReference type="Proteomes" id="UP000680304"/>
    </source>
</evidence>